<dbReference type="AlphaFoldDB" id="H8GXB6"/>
<dbReference type="Proteomes" id="UP000007575">
    <property type="component" value="Chromosome"/>
</dbReference>
<evidence type="ECO:0000313" key="2">
    <source>
        <dbReference type="EMBL" id="AFD25845.1"/>
    </source>
</evidence>
<reference evidence="2 3" key="1">
    <citation type="journal article" date="2012" name="PLoS ONE">
        <title>Genome sequence and transcriptome analysis of the radioresistant bacterium Deinococcus gobiensis: insights into the extreme environmental adaptations.</title>
        <authorList>
            <person name="Yuan M."/>
            <person name="Chen M."/>
            <person name="Zhang W."/>
            <person name="Lu W."/>
            <person name="Wang J."/>
            <person name="Yang M."/>
            <person name="Zhao P."/>
            <person name="Tang R."/>
            <person name="Li X."/>
            <person name="Hao Y."/>
            <person name="Zhou Z."/>
            <person name="Zhan Y."/>
            <person name="Yu H."/>
            <person name="Teng C."/>
            <person name="Yan Y."/>
            <person name="Ping S."/>
            <person name="Wang Y."/>
            <person name="Lin M."/>
        </authorList>
    </citation>
    <scope>NUCLEOTIDE SEQUENCE [LARGE SCALE GENOMIC DNA]</scope>
    <source>
        <strain evidence="2 3">I-0</strain>
    </source>
</reference>
<dbReference type="KEGG" id="dgo:DGo_CA1918"/>
<accession>H8GXB6</accession>
<gene>
    <name evidence="2" type="ordered locus">DGo_CA1918</name>
</gene>
<proteinExistence type="predicted"/>
<name>H8GXB6_DEIGI</name>
<protein>
    <submittedName>
        <fullName evidence="2">NmrA family protein</fullName>
    </submittedName>
</protein>
<feature type="domain" description="NAD(P)-binding" evidence="1">
    <location>
        <begin position="6"/>
        <end position="183"/>
    </location>
</feature>
<evidence type="ECO:0000259" key="1">
    <source>
        <dbReference type="Pfam" id="PF13460"/>
    </source>
</evidence>
<dbReference type="Gene3D" id="3.90.25.10">
    <property type="entry name" value="UDP-galactose 4-epimerase, domain 1"/>
    <property type="match status" value="1"/>
</dbReference>
<organism evidence="2 3">
    <name type="scientific">Deinococcus gobiensis (strain DSM 21396 / JCM 16679 / CGMCC 1.7299 / I-0)</name>
    <dbReference type="NCBI Taxonomy" id="745776"/>
    <lineage>
        <taxon>Bacteria</taxon>
        <taxon>Thermotogati</taxon>
        <taxon>Deinococcota</taxon>
        <taxon>Deinococci</taxon>
        <taxon>Deinococcales</taxon>
        <taxon>Deinococcaceae</taxon>
        <taxon>Deinococcus</taxon>
    </lineage>
</organism>
<dbReference type="OrthoDB" id="339107at2"/>
<keyword evidence="3" id="KW-1185">Reference proteome</keyword>
<dbReference type="PANTHER" id="PTHR47129:SF1">
    <property type="entry name" value="NMRA-LIKE DOMAIN-CONTAINING PROTEIN"/>
    <property type="match status" value="1"/>
</dbReference>
<sequence>MIIVTGGTGKLGRAIVEDLLRRAPADRVGVSVRDPGRAQDLEARGVRVRQSDFADAVALRRAFEGASQVLLVSSGRLGEEAVRLHRNVVDAARDAGARRVVYTSHMAASLDSLFPPMWTHAATEAMLRESELAFTALRNGFYGDSTRFLMGDAFRTGEVNAPQDGPVSWTTHADLAGAAAAVLTGEQGRFEGPTPPLLAPEALDLAQLGAQLAELTGRPSRRVVVPDAEYRAGLVARSLPPERIETMLGLFAAARRGEFAATDPMLGELLGRTPETMRGVLARQLAEV</sequence>
<dbReference type="PANTHER" id="PTHR47129">
    <property type="entry name" value="QUINONE OXIDOREDUCTASE 2"/>
    <property type="match status" value="1"/>
</dbReference>
<dbReference type="Gene3D" id="3.40.50.720">
    <property type="entry name" value="NAD(P)-binding Rossmann-like Domain"/>
    <property type="match status" value="1"/>
</dbReference>
<dbReference type="Pfam" id="PF13460">
    <property type="entry name" value="NAD_binding_10"/>
    <property type="match status" value="1"/>
</dbReference>
<dbReference type="InterPro" id="IPR016040">
    <property type="entry name" value="NAD(P)-bd_dom"/>
</dbReference>
<dbReference type="InterPro" id="IPR036291">
    <property type="entry name" value="NAD(P)-bd_dom_sf"/>
</dbReference>
<dbReference type="PATRIC" id="fig|745776.4.peg.1971"/>
<dbReference type="EMBL" id="CP002191">
    <property type="protein sequence ID" value="AFD25845.1"/>
    <property type="molecule type" value="Genomic_DNA"/>
</dbReference>
<dbReference type="RefSeq" id="WP_014685328.1">
    <property type="nucleotide sequence ID" value="NC_017790.1"/>
</dbReference>
<evidence type="ECO:0000313" key="3">
    <source>
        <dbReference type="Proteomes" id="UP000007575"/>
    </source>
</evidence>
<dbReference type="HOGENOM" id="CLU_007383_10_4_0"/>
<dbReference type="SUPFAM" id="SSF51735">
    <property type="entry name" value="NAD(P)-binding Rossmann-fold domains"/>
    <property type="match status" value="1"/>
</dbReference>
<dbReference type="InterPro" id="IPR052718">
    <property type="entry name" value="NmrA-type_oxidoreductase"/>
</dbReference>
<dbReference type="eggNOG" id="COG0702">
    <property type="taxonomic scope" value="Bacteria"/>
</dbReference>
<dbReference type="STRING" id="745776.DGo_CA1918"/>